<evidence type="ECO:0000256" key="1">
    <source>
        <dbReference type="SAM" id="Phobius"/>
    </source>
</evidence>
<reference evidence="3" key="1">
    <citation type="submission" date="2015-01" db="EMBL/GenBank/DDBJ databases">
        <authorList>
            <person name="Aksoy S."/>
            <person name="Warren W."/>
            <person name="Wilson R.K."/>
        </authorList>
    </citation>
    <scope>NUCLEOTIDE SEQUENCE [LARGE SCALE GENOMIC DNA]</scope>
    <source>
        <strain evidence="3">IAEA</strain>
    </source>
</reference>
<keyword evidence="3" id="KW-1185">Reference proteome</keyword>
<feature type="transmembrane region" description="Helical" evidence="1">
    <location>
        <begin position="6"/>
        <end position="29"/>
    </location>
</feature>
<dbReference type="VEuPathDB" id="VectorBase:GPPI019297"/>
<evidence type="ECO:0000313" key="2">
    <source>
        <dbReference type="EnsemblMetazoa" id="GPPI019297-PA"/>
    </source>
</evidence>
<dbReference type="EMBL" id="JXJN01008626">
    <property type="status" value="NOT_ANNOTATED_CDS"/>
    <property type="molecule type" value="Genomic_DNA"/>
</dbReference>
<accession>A0A1B0B577</accession>
<evidence type="ECO:0000313" key="3">
    <source>
        <dbReference type="Proteomes" id="UP000092460"/>
    </source>
</evidence>
<dbReference type="EnsemblMetazoa" id="GPPI019297-RA">
    <property type="protein sequence ID" value="GPPI019297-PA"/>
    <property type="gene ID" value="GPPI019297"/>
</dbReference>
<sequence length="114" mass="12562">MNTYLIFQIVFAFPCFTPMILYCEISYLVSCGRLANSCSTILSSANVEVSPTFLSLIAILRRTLRIILPERVFGKPAEPGFMGVAPGKGVITWPPVSVCQKVSTIEHLSLPILR</sequence>
<keyword evidence="1" id="KW-1133">Transmembrane helix</keyword>
<dbReference type="Proteomes" id="UP000092460">
    <property type="component" value="Unassembled WGS sequence"/>
</dbReference>
<keyword evidence="1" id="KW-0472">Membrane</keyword>
<proteinExistence type="predicted"/>
<dbReference type="AlphaFoldDB" id="A0A1B0B577"/>
<keyword evidence="1" id="KW-0812">Transmembrane</keyword>
<name>A0A1B0B577_9MUSC</name>
<reference evidence="2" key="2">
    <citation type="submission" date="2020-05" db="UniProtKB">
        <authorList>
            <consortium name="EnsemblMetazoa"/>
        </authorList>
    </citation>
    <scope>IDENTIFICATION</scope>
    <source>
        <strain evidence="2">IAEA</strain>
    </source>
</reference>
<organism evidence="2 3">
    <name type="scientific">Glossina palpalis gambiensis</name>
    <dbReference type="NCBI Taxonomy" id="67801"/>
    <lineage>
        <taxon>Eukaryota</taxon>
        <taxon>Metazoa</taxon>
        <taxon>Ecdysozoa</taxon>
        <taxon>Arthropoda</taxon>
        <taxon>Hexapoda</taxon>
        <taxon>Insecta</taxon>
        <taxon>Pterygota</taxon>
        <taxon>Neoptera</taxon>
        <taxon>Endopterygota</taxon>
        <taxon>Diptera</taxon>
        <taxon>Brachycera</taxon>
        <taxon>Muscomorpha</taxon>
        <taxon>Hippoboscoidea</taxon>
        <taxon>Glossinidae</taxon>
        <taxon>Glossina</taxon>
    </lineage>
</organism>
<protein>
    <submittedName>
        <fullName evidence="2">Uncharacterized protein</fullName>
    </submittedName>
</protein>